<organism evidence="3 4">
    <name type="scientific">Pseudozyma flocculosa PF-1</name>
    <dbReference type="NCBI Taxonomy" id="1277687"/>
    <lineage>
        <taxon>Eukaryota</taxon>
        <taxon>Fungi</taxon>
        <taxon>Dikarya</taxon>
        <taxon>Basidiomycota</taxon>
        <taxon>Ustilaginomycotina</taxon>
        <taxon>Ustilaginomycetes</taxon>
        <taxon>Ustilaginales</taxon>
        <taxon>Ustilaginaceae</taxon>
        <taxon>Pseudozyma</taxon>
    </lineage>
</organism>
<evidence type="ECO:0000256" key="1">
    <source>
        <dbReference type="SAM" id="MobiDB-lite"/>
    </source>
</evidence>
<evidence type="ECO:0000313" key="3">
    <source>
        <dbReference type="EMBL" id="EPQ27650.1"/>
    </source>
</evidence>
<evidence type="ECO:0000313" key="4">
    <source>
        <dbReference type="Proteomes" id="UP000053664"/>
    </source>
</evidence>
<protein>
    <submittedName>
        <fullName evidence="3">Uncharacterized protein</fullName>
    </submittedName>
</protein>
<reference evidence="3 4" key="1">
    <citation type="journal article" date="2013" name="Plant Cell">
        <title>The transition from a phytopathogenic smut ancestor to an anamorphic biocontrol agent deciphered by comparative whole-genome analysis.</title>
        <authorList>
            <person name="Lefebvre F."/>
            <person name="Joly D.L."/>
            <person name="Labbe C."/>
            <person name="Teichmann B."/>
            <person name="Linning R."/>
            <person name="Belzile F."/>
            <person name="Bakkeren G."/>
            <person name="Belanger R.R."/>
        </authorList>
    </citation>
    <scope>NUCLEOTIDE SEQUENCE [LARGE SCALE GENOMIC DNA]</scope>
    <source>
        <strain evidence="3 4">PF-1</strain>
    </source>
</reference>
<keyword evidence="2" id="KW-0732">Signal</keyword>
<evidence type="ECO:0000256" key="2">
    <source>
        <dbReference type="SAM" id="SignalP"/>
    </source>
</evidence>
<feature type="compositionally biased region" description="Basic and acidic residues" evidence="1">
    <location>
        <begin position="64"/>
        <end position="93"/>
    </location>
</feature>
<proteinExistence type="predicted"/>
<dbReference type="RefSeq" id="XP_007880507.1">
    <property type="nucleotide sequence ID" value="XM_007882316.1"/>
</dbReference>
<gene>
    <name evidence="3" type="ORF">PFL1_04788</name>
</gene>
<sequence>MNIKLLFSITILSLCLHHSFAAPTGTGKDLREVEVGPFDRVDESHSLLELENELRRDDDEEAESAAKHGRDEAGKEAARHEIHRHLDVDGSTKDEDEGQLRPAKGPTGDLSAFEANALLEFAPHQLRKRVLTGDMLTELHNILDSSLRHINSGTFNEAHVQALQEGRWLLRNHATLTNAERDERLEGVRQLLAILDRQSGSGQATTRQAGSGSRRGSRRGRRD</sequence>
<dbReference type="GeneID" id="19318888"/>
<dbReference type="Proteomes" id="UP000053664">
    <property type="component" value="Unassembled WGS sequence"/>
</dbReference>
<feature type="signal peptide" evidence="2">
    <location>
        <begin position="1"/>
        <end position="21"/>
    </location>
</feature>
<name>A0A061H6L3_9BASI</name>
<accession>A0A061H6L3</accession>
<feature type="compositionally biased region" description="Polar residues" evidence="1">
    <location>
        <begin position="198"/>
        <end position="209"/>
    </location>
</feature>
<dbReference type="KEGG" id="pfp:PFL1_04788"/>
<dbReference type="HOGENOM" id="CLU_1240608_0_0_1"/>
<feature type="region of interest" description="Disordered" evidence="1">
    <location>
        <begin position="55"/>
        <end position="108"/>
    </location>
</feature>
<feature type="region of interest" description="Disordered" evidence="1">
    <location>
        <begin position="196"/>
        <end position="223"/>
    </location>
</feature>
<feature type="chain" id="PRO_5001599493" evidence="2">
    <location>
        <begin position="22"/>
        <end position="223"/>
    </location>
</feature>
<dbReference type="EMBL" id="KE361638">
    <property type="protein sequence ID" value="EPQ27650.1"/>
    <property type="molecule type" value="Genomic_DNA"/>
</dbReference>
<dbReference type="AlphaFoldDB" id="A0A061H6L3"/>